<organism evidence="7 8">
    <name type="scientific">Volvox africanus</name>
    <dbReference type="NCBI Taxonomy" id="51714"/>
    <lineage>
        <taxon>Eukaryota</taxon>
        <taxon>Viridiplantae</taxon>
        <taxon>Chlorophyta</taxon>
        <taxon>core chlorophytes</taxon>
        <taxon>Chlorophyceae</taxon>
        <taxon>CS clade</taxon>
        <taxon>Chlamydomonadales</taxon>
        <taxon>Volvocaceae</taxon>
        <taxon>Volvox</taxon>
    </lineage>
</organism>
<dbReference type="InterPro" id="IPR024156">
    <property type="entry name" value="Small_GTPase_ARF"/>
</dbReference>
<comment type="caution">
    <text evidence="7">The sequence shown here is derived from an EMBL/GenBank/DDBJ whole genome shotgun (WGS) entry which is preliminary data.</text>
</comment>
<keyword evidence="2" id="KW-0519">Myristate</keyword>
<comment type="similarity">
    <text evidence="1 6">Belongs to the small GTPase superfamily. Arf family.</text>
</comment>
<reference evidence="7 8" key="1">
    <citation type="journal article" date="2023" name="IScience">
        <title>Expanded male sex-determining region conserved during the evolution of homothallism in the green alga Volvox.</title>
        <authorList>
            <person name="Yamamoto K."/>
            <person name="Matsuzaki R."/>
            <person name="Mahakham W."/>
            <person name="Heman W."/>
            <person name="Sekimoto H."/>
            <person name="Kawachi M."/>
            <person name="Minakuchi Y."/>
            <person name="Toyoda A."/>
            <person name="Nozaki H."/>
        </authorList>
    </citation>
    <scope>NUCLEOTIDE SEQUENCE [LARGE SCALE GENOMIC DNA]</scope>
    <source>
        <strain evidence="7 8">NIES-4468</strain>
    </source>
</reference>
<keyword evidence="5 6" id="KW-0342">GTP-binding</keyword>
<evidence type="ECO:0000313" key="8">
    <source>
        <dbReference type="Proteomes" id="UP001165090"/>
    </source>
</evidence>
<dbReference type="EMBL" id="BSDZ01000116">
    <property type="protein sequence ID" value="GLI71658.1"/>
    <property type="molecule type" value="Genomic_DNA"/>
</dbReference>
<evidence type="ECO:0000313" key="7">
    <source>
        <dbReference type="EMBL" id="GLI71658.1"/>
    </source>
</evidence>
<dbReference type="InterPro" id="IPR005225">
    <property type="entry name" value="Small_GTP-bd"/>
</dbReference>
<keyword evidence="2" id="KW-0449">Lipoprotein</keyword>
<name>A0ABQ5SNS3_9CHLO</name>
<dbReference type="SUPFAM" id="SSF52540">
    <property type="entry name" value="P-loop containing nucleoside triphosphate hydrolases"/>
    <property type="match status" value="1"/>
</dbReference>
<evidence type="ECO:0008006" key="9">
    <source>
        <dbReference type="Google" id="ProtNLM"/>
    </source>
</evidence>
<dbReference type="PANTHER" id="PTHR11711">
    <property type="entry name" value="ADP RIBOSYLATION FACTOR-RELATED"/>
    <property type="match status" value="1"/>
</dbReference>
<dbReference type="InterPro" id="IPR006689">
    <property type="entry name" value="Small_GTPase_ARF/SAR"/>
</dbReference>
<dbReference type="PROSITE" id="PS51417">
    <property type="entry name" value="ARF"/>
    <property type="match status" value="1"/>
</dbReference>
<keyword evidence="4" id="KW-0813">Transport</keyword>
<dbReference type="PRINTS" id="PR00328">
    <property type="entry name" value="SAR1GTPBP"/>
</dbReference>
<dbReference type="Gene3D" id="3.40.50.300">
    <property type="entry name" value="P-loop containing nucleotide triphosphate hydrolases"/>
    <property type="match status" value="1"/>
</dbReference>
<evidence type="ECO:0000256" key="4">
    <source>
        <dbReference type="ARBA" id="ARBA00022892"/>
    </source>
</evidence>
<evidence type="ECO:0000256" key="2">
    <source>
        <dbReference type="ARBA" id="ARBA00022707"/>
    </source>
</evidence>
<dbReference type="SMART" id="SM00178">
    <property type="entry name" value="SAR"/>
    <property type="match status" value="1"/>
</dbReference>
<dbReference type="InterPro" id="IPR027417">
    <property type="entry name" value="P-loop_NTPase"/>
</dbReference>
<sequence>MGFFDKLLSFLGVSGKKVNVLVVGLDNSGKTTIIERLKPRPKQSAEVAPTVGFSVDELQKGSLTFTVFDMSGAGRYRTLWEQYYREADAVIFVVDSADKLRMVVARDEMEHMLAHPNLRKVPVVFFANKKDLPVAMPPVEIAQAAVTALPPCLGRWALGLDNIKDRPWQIVPSNGLSGEGIDKGVDWLAERLGKQ</sequence>
<evidence type="ECO:0000256" key="1">
    <source>
        <dbReference type="ARBA" id="ARBA00010290"/>
    </source>
</evidence>
<dbReference type="Proteomes" id="UP001165090">
    <property type="component" value="Unassembled WGS sequence"/>
</dbReference>
<keyword evidence="4" id="KW-0931">ER-Golgi transport</keyword>
<gene>
    <name evidence="7" type="ORF">VaNZ11_016939</name>
</gene>
<protein>
    <recommendedName>
        <fullName evidence="9">ADP-ribosylation factor-like protein 6</fullName>
    </recommendedName>
</protein>
<dbReference type="NCBIfam" id="TIGR00231">
    <property type="entry name" value="small_GTP"/>
    <property type="match status" value="1"/>
</dbReference>
<dbReference type="Pfam" id="PF00025">
    <property type="entry name" value="Arf"/>
    <property type="match status" value="1"/>
</dbReference>
<proteinExistence type="inferred from homology"/>
<evidence type="ECO:0000256" key="6">
    <source>
        <dbReference type="RuleBase" id="RU003925"/>
    </source>
</evidence>
<keyword evidence="8" id="KW-1185">Reference proteome</keyword>
<evidence type="ECO:0000256" key="5">
    <source>
        <dbReference type="ARBA" id="ARBA00023134"/>
    </source>
</evidence>
<dbReference type="SMART" id="SM00177">
    <property type="entry name" value="ARF"/>
    <property type="match status" value="1"/>
</dbReference>
<keyword evidence="3 6" id="KW-0547">Nucleotide-binding</keyword>
<accession>A0ABQ5SNS3</accession>
<evidence type="ECO:0000256" key="3">
    <source>
        <dbReference type="ARBA" id="ARBA00022741"/>
    </source>
</evidence>